<proteinExistence type="predicted"/>
<sequence length="72" mass="7901">MKMVKPAIGEIVQDTRRNRTGCVMGHEGPYVQLRPVAGGREWDASPKDLRPATLAEAQRARTETAAVGGERR</sequence>
<organism evidence="1 2">
    <name type="scientific">Streptomyces scabiei</name>
    <dbReference type="NCBI Taxonomy" id="1930"/>
    <lineage>
        <taxon>Bacteria</taxon>
        <taxon>Bacillati</taxon>
        <taxon>Actinomycetota</taxon>
        <taxon>Actinomycetes</taxon>
        <taxon>Kitasatosporales</taxon>
        <taxon>Streptomycetaceae</taxon>
        <taxon>Streptomyces</taxon>
    </lineage>
</organism>
<evidence type="ECO:0000313" key="1">
    <source>
        <dbReference type="EMBL" id="GAQ64031.1"/>
    </source>
</evidence>
<dbReference type="Proteomes" id="UP000067448">
    <property type="component" value="Unassembled WGS sequence"/>
</dbReference>
<dbReference type="AlphaFoldDB" id="A0A100JQW6"/>
<evidence type="ECO:0008006" key="3">
    <source>
        <dbReference type="Google" id="ProtNLM"/>
    </source>
</evidence>
<accession>A0A100JQW6</accession>
<reference evidence="1 2" key="2">
    <citation type="journal article" date="2016" name="Genome Announc.">
        <title>Draft Genome Sequences of Streptomyces scabiei S58, Streptomyces turgidiscabies T45, and Streptomyces acidiscabies a10, the Pathogens of Potato Common Scab, Isolated in Japan.</title>
        <authorList>
            <person name="Tomihama T."/>
            <person name="Nishi Y."/>
            <person name="Sakai M."/>
            <person name="Ikenaga M."/>
            <person name="Okubo T."/>
            <person name="Ikeda S."/>
        </authorList>
    </citation>
    <scope>NUCLEOTIDE SEQUENCE [LARGE SCALE GENOMIC DNA]</scope>
    <source>
        <strain evidence="1 2">S58</strain>
    </source>
</reference>
<gene>
    <name evidence="1" type="ORF">SsS58_04420</name>
</gene>
<evidence type="ECO:0000313" key="2">
    <source>
        <dbReference type="Proteomes" id="UP000067448"/>
    </source>
</evidence>
<reference evidence="2" key="1">
    <citation type="submission" date="2015-11" db="EMBL/GenBank/DDBJ databases">
        <authorList>
            <consortium name="Cross-ministerial Strategic Innovation Promotion Program (SIP) consortium"/>
            <person name="Tomihama T."/>
            <person name="Ikenaga M."/>
            <person name="Sakai M."/>
            <person name="Okubo T."/>
            <person name="Ikeda S."/>
        </authorList>
    </citation>
    <scope>NUCLEOTIDE SEQUENCE [LARGE SCALE GENOMIC DNA]</scope>
    <source>
        <strain evidence="2">S58</strain>
    </source>
</reference>
<reference evidence="2" key="3">
    <citation type="submission" date="2016-02" db="EMBL/GenBank/DDBJ databases">
        <title>Draft genome of pathogenic Streptomyces sp. in Japan.</title>
        <authorList>
            <person name="Tomihama T."/>
            <person name="Ikenaga M."/>
            <person name="Sakai M."/>
            <person name="Okubo T."/>
            <person name="Ikeda S."/>
        </authorList>
    </citation>
    <scope>NUCLEOTIDE SEQUENCE [LARGE SCALE GENOMIC DNA]</scope>
    <source>
        <strain evidence="2">S58</strain>
    </source>
</reference>
<name>A0A100JQW6_STRSC</name>
<comment type="caution">
    <text evidence="1">The sequence shown here is derived from an EMBL/GenBank/DDBJ whole genome shotgun (WGS) entry which is preliminary data.</text>
</comment>
<dbReference type="EMBL" id="BCMM01000021">
    <property type="protein sequence ID" value="GAQ64031.1"/>
    <property type="molecule type" value="Genomic_DNA"/>
</dbReference>
<protein>
    <recommendedName>
        <fullName evidence="3">Secreted protein</fullName>
    </recommendedName>
</protein>